<organism evidence="2 3">
    <name type="scientific">Natronomonas salsuginis</name>
    <dbReference type="NCBI Taxonomy" id="2217661"/>
    <lineage>
        <taxon>Archaea</taxon>
        <taxon>Methanobacteriati</taxon>
        <taxon>Methanobacteriota</taxon>
        <taxon>Stenosarchaea group</taxon>
        <taxon>Halobacteria</taxon>
        <taxon>Halobacteriales</taxon>
        <taxon>Natronomonadaceae</taxon>
        <taxon>Natronomonas</taxon>
    </lineage>
</organism>
<sequence length="155" mass="16321">MFGVPLDAWYVWIGLAIVSSAAFGVVTTLPSAAPPDAAGAARTVDSVAASAYAATGSHPLPNAESVRIGTDSISARGAGGTDHAAFGYGPVVPTIEGSRLHMVLLGEPPSRMFVSPSRFERAIWHARRAEPEWRGSERLTVRRVQWEGIDAVLVG</sequence>
<dbReference type="InterPro" id="IPR055707">
    <property type="entry name" value="DUF7283"/>
</dbReference>
<gene>
    <name evidence="2" type="ORF">DM868_07665</name>
</gene>
<dbReference type="EMBL" id="QKNX01000002">
    <property type="protein sequence ID" value="TKR26357.1"/>
    <property type="molecule type" value="Genomic_DNA"/>
</dbReference>
<accession>A0A4U5JFA6</accession>
<comment type="caution">
    <text evidence="2">The sequence shown here is derived from an EMBL/GenBank/DDBJ whole genome shotgun (WGS) entry which is preliminary data.</text>
</comment>
<dbReference type="Proteomes" id="UP000308037">
    <property type="component" value="Unassembled WGS sequence"/>
</dbReference>
<dbReference type="RefSeq" id="WP_137276273.1">
    <property type="nucleotide sequence ID" value="NZ_QKNX01000002.1"/>
</dbReference>
<dbReference type="AlphaFoldDB" id="A0A4U5JFA6"/>
<dbReference type="OrthoDB" id="157493at2157"/>
<evidence type="ECO:0000256" key="1">
    <source>
        <dbReference type="SAM" id="Phobius"/>
    </source>
</evidence>
<proteinExistence type="predicted"/>
<keyword evidence="1" id="KW-1133">Transmembrane helix</keyword>
<feature type="transmembrane region" description="Helical" evidence="1">
    <location>
        <begin position="12"/>
        <end position="33"/>
    </location>
</feature>
<keyword evidence="1" id="KW-0812">Transmembrane</keyword>
<name>A0A4U5JFA6_9EURY</name>
<evidence type="ECO:0000313" key="3">
    <source>
        <dbReference type="Proteomes" id="UP000308037"/>
    </source>
</evidence>
<evidence type="ECO:0000313" key="2">
    <source>
        <dbReference type="EMBL" id="TKR26357.1"/>
    </source>
</evidence>
<reference evidence="2 3" key="1">
    <citation type="submission" date="2019-04" db="EMBL/GenBank/DDBJ databases">
        <title>Natronomonas sp. F20-122 a newhaloarchaeon isolated from a saline saltern of Isla Bacuta, Huelva, Spain.</title>
        <authorList>
            <person name="Duran-Viseras A."/>
            <person name="Sanchez-Porro C."/>
            <person name="Ventosa A."/>
        </authorList>
    </citation>
    <scope>NUCLEOTIDE SEQUENCE [LARGE SCALE GENOMIC DNA]</scope>
    <source>
        <strain evidence="2 3">F20-122</strain>
    </source>
</reference>
<keyword evidence="3" id="KW-1185">Reference proteome</keyword>
<dbReference type="Pfam" id="PF23954">
    <property type="entry name" value="DUF7283"/>
    <property type="match status" value="1"/>
</dbReference>
<protein>
    <submittedName>
        <fullName evidence="2">Uncharacterized protein</fullName>
    </submittedName>
</protein>
<keyword evidence="1" id="KW-0472">Membrane</keyword>